<keyword evidence="2" id="KW-1185">Reference proteome</keyword>
<protein>
    <submittedName>
        <fullName evidence="1">Uncharacterized protein</fullName>
    </submittedName>
</protein>
<name>A0ABR2DHQ1_9ROSI</name>
<reference evidence="1 2" key="1">
    <citation type="journal article" date="2024" name="G3 (Bethesda)">
        <title>Genome assembly of Hibiscus sabdariffa L. provides insights into metabolisms of medicinal natural products.</title>
        <authorList>
            <person name="Kim T."/>
        </authorList>
    </citation>
    <scope>NUCLEOTIDE SEQUENCE [LARGE SCALE GENOMIC DNA]</scope>
    <source>
        <strain evidence="1">TK-2024</strain>
        <tissue evidence="1">Old leaves</tissue>
    </source>
</reference>
<gene>
    <name evidence="1" type="ORF">V6N12_034624</name>
</gene>
<organism evidence="1 2">
    <name type="scientific">Hibiscus sabdariffa</name>
    <name type="common">roselle</name>
    <dbReference type="NCBI Taxonomy" id="183260"/>
    <lineage>
        <taxon>Eukaryota</taxon>
        <taxon>Viridiplantae</taxon>
        <taxon>Streptophyta</taxon>
        <taxon>Embryophyta</taxon>
        <taxon>Tracheophyta</taxon>
        <taxon>Spermatophyta</taxon>
        <taxon>Magnoliopsida</taxon>
        <taxon>eudicotyledons</taxon>
        <taxon>Gunneridae</taxon>
        <taxon>Pentapetalae</taxon>
        <taxon>rosids</taxon>
        <taxon>malvids</taxon>
        <taxon>Malvales</taxon>
        <taxon>Malvaceae</taxon>
        <taxon>Malvoideae</taxon>
        <taxon>Hibiscus</taxon>
    </lineage>
</organism>
<evidence type="ECO:0000313" key="1">
    <source>
        <dbReference type="EMBL" id="KAK8538919.1"/>
    </source>
</evidence>
<evidence type="ECO:0000313" key="2">
    <source>
        <dbReference type="Proteomes" id="UP001472677"/>
    </source>
</evidence>
<accession>A0ABR2DHQ1</accession>
<dbReference type="Proteomes" id="UP001472677">
    <property type="component" value="Unassembled WGS sequence"/>
</dbReference>
<comment type="caution">
    <text evidence="1">The sequence shown here is derived from an EMBL/GenBank/DDBJ whole genome shotgun (WGS) entry which is preliminary data.</text>
</comment>
<dbReference type="EMBL" id="JBBPBM010000027">
    <property type="protein sequence ID" value="KAK8538919.1"/>
    <property type="molecule type" value="Genomic_DNA"/>
</dbReference>
<proteinExistence type="predicted"/>
<sequence>MGRIRIQIHQHINQFQRDPSSPDPTPRSGHAHGPGLLAVWVESSIVGPIQLGVFMNRTVDLGFGFGGAVRFGAGRLLMGAATGFWLRCGLGESRWRSVYSVRGIWQWSIWYGFRRWGIVKGWEGLRLDGSGQDPFGGGEMEVTMSCKFDEEGDIHELR</sequence>